<dbReference type="InterPro" id="IPR013762">
    <property type="entry name" value="Integrase-like_cat_sf"/>
</dbReference>
<evidence type="ECO:0000313" key="4">
    <source>
        <dbReference type="Proteomes" id="UP000185999"/>
    </source>
</evidence>
<dbReference type="GO" id="GO:0015074">
    <property type="term" value="P:DNA integration"/>
    <property type="evidence" value="ECO:0007669"/>
    <property type="project" value="InterPro"/>
</dbReference>
<dbReference type="STRING" id="619304.SAMN05421760_101392"/>
<evidence type="ECO:0000256" key="1">
    <source>
        <dbReference type="ARBA" id="ARBA00023172"/>
    </source>
</evidence>
<dbReference type="AlphaFoldDB" id="A0A1N7IZV1"/>
<keyword evidence="4" id="KW-1185">Reference proteome</keyword>
<reference evidence="4" key="1">
    <citation type="submission" date="2017-01" db="EMBL/GenBank/DDBJ databases">
        <authorList>
            <person name="Varghese N."/>
            <person name="Submissions S."/>
        </authorList>
    </citation>
    <scope>NUCLEOTIDE SEQUENCE [LARGE SCALE GENOMIC DNA]</scope>
    <source>
        <strain evidence="4">DSM 22306</strain>
    </source>
</reference>
<accession>A0A1N7IZV1</accession>
<dbReference type="GO" id="GO:0006310">
    <property type="term" value="P:DNA recombination"/>
    <property type="evidence" value="ECO:0007669"/>
    <property type="project" value="UniProtKB-KW"/>
</dbReference>
<sequence>MFAVETAVRRGELVKVKWENVDWNNRALHIPETKTGVLRDMPLSERACKPTDAMSCWLLGGSGRLS</sequence>
<dbReference type="InterPro" id="IPR011010">
    <property type="entry name" value="DNA_brk_join_enz"/>
</dbReference>
<gene>
    <name evidence="3" type="ORF">SAMN05421760_101392</name>
</gene>
<keyword evidence="1" id="KW-0233">DNA recombination</keyword>
<dbReference type="SUPFAM" id="SSF56349">
    <property type="entry name" value="DNA breaking-rejoining enzymes"/>
    <property type="match status" value="1"/>
</dbReference>
<dbReference type="PROSITE" id="PS51898">
    <property type="entry name" value="TYR_RECOMBINASE"/>
    <property type="match status" value="1"/>
</dbReference>
<dbReference type="EMBL" id="FTOE01000001">
    <property type="protein sequence ID" value="SIS42569.1"/>
    <property type="molecule type" value="Genomic_DNA"/>
</dbReference>
<name>A0A1N7IZV1_9GAMM</name>
<dbReference type="InterPro" id="IPR002104">
    <property type="entry name" value="Integrase_catalytic"/>
</dbReference>
<dbReference type="Proteomes" id="UP000185999">
    <property type="component" value="Unassembled WGS sequence"/>
</dbReference>
<organism evidence="3 4">
    <name type="scientific">Neptunomonas antarctica</name>
    <dbReference type="NCBI Taxonomy" id="619304"/>
    <lineage>
        <taxon>Bacteria</taxon>
        <taxon>Pseudomonadati</taxon>
        <taxon>Pseudomonadota</taxon>
        <taxon>Gammaproteobacteria</taxon>
        <taxon>Oceanospirillales</taxon>
        <taxon>Oceanospirillaceae</taxon>
        <taxon>Neptunomonas</taxon>
    </lineage>
</organism>
<proteinExistence type="predicted"/>
<dbReference type="Pfam" id="PF00589">
    <property type="entry name" value="Phage_integrase"/>
    <property type="match status" value="1"/>
</dbReference>
<evidence type="ECO:0000259" key="2">
    <source>
        <dbReference type="PROSITE" id="PS51898"/>
    </source>
</evidence>
<protein>
    <submittedName>
        <fullName evidence="3">Phage integrase family protein</fullName>
    </submittedName>
</protein>
<dbReference type="Gene3D" id="1.10.443.10">
    <property type="entry name" value="Intergrase catalytic core"/>
    <property type="match status" value="1"/>
</dbReference>
<dbReference type="GO" id="GO:0003677">
    <property type="term" value="F:DNA binding"/>
    <property type="evidence" value="ECO:0007669"/>
    <property type="project" value="InterPro"/>
</dbReference>
<feature type="domain" description="Tyr recombinase" evidence="2">
    <location>
        <begin position="1"/>
        <end position="66"/>
    </location>
</feature>
<evidence type="ECO:0000313" key="3">
    <source>
        <dbReference type="EMBL" id="SIS42569.1"/>
    </source>
</evidence>